<name>A0A0U3QKA4_9MICC</name>
<accession>A0A0U3QKA4</accession>
<dbReference type="Proteomes" id="UP000065151">
    <property type="component" value="Chromosome"/>
</dbReference>
<evidence type="ECO:0000313" key="2">
    <source>
        <dbReference type="Proteomes" id="UP000065151"/>
    </source>
</evidence>
<dbReference type="KEGG" id="psul:AU252_01805"/>
<proteinExistence type="predicted"/>
<dbReference type="Gene3D" id="1.10.10.2910">
    <property type="match status" value="1"/>
</dbReference>
<sequence length="127" mass="14045">MVESIRNRPITIDVADGLNGGSVCGLWLSTDSKEIILHAATPSALHRQQFVLHELSHMVLRHDEVGIPKDYASVLFPNVPEAMVMRVLMRSSFADRLEAAAETLADLFAAAIRDSTLEPRSFERVFG</sequence>
<evidence type="ECO:0000313" key="1">
    <source>
        <dbReference type="EMBL" id="ALV40053.1"/>
    </source>
</evidence>
<organism evidence="1">
    <name type="scientific">Pseudarthrobacter sulfonivorans</name>
    <dbReference type="NCBI Taxonomy" id="121292"/>
    <lineage>
        <taxon>Bacteria</taxon>
        <taxon>Bacillati</taxon>
        <taxon>Actinomycetota</taxon>
        <taxon>Actinomycetes</taxon>
        <taxon>Micrococcales</taxon>
        <taxon>Micrococcaceae</taxon>
        <taxon>Pseudarthrobacter</taxon>
    </lineage>
</organism>
<gene>
    <name evidence="1" type="ORF">AU252_01805</name>
</gene>
<reference evidence="1 2" key="1">
    <citation type="submission" date="2015-12" db="EMBL/GenBank/DDBJ databases">
        <authorList>
            <person name="Shamseldin A."/>
            <person name="Moawad H."/>
            <person name="Abd El-Rahim W.M."/>
            <person name="Sadowsky M.J."/>
        </authorList>
    </citation>
    <scope>NUCLEOTIDE SEQUENCE [LARGE SCALE GENOMIC DNA]</scope>
    <source>
        <strain evidence="1 2">Ar51</strain>
    </source>
</reference>
<protein>
    <recommendedName>
        <fullName evidence="3">IrrE N-terminal-like domain-containing protein</fullName>
    </recommendedName>
</protein>
<dbReference type="EMBL" id="CP013747">
    <property type="protein sequence ID" value="ALV40053.1"/>
    <property type="molecule type" value="Genomic_DNA"/>
</dbReference>
<dbReference type="AlphaFoldDB" id="A0A0U3QKA4"/>
<dbReference type="STRING" id="121292.AU252_01805"/>
<evidence type="ECO:0008006" key="3">
    <source>
        <dbReference type="Google" id="ProtNLM"/>
    </source>
</evidence>